<dbReference type="Proteomes" id="UP000317046">
    <property type="component" value="Unassembled WGS sequence"/>
</dbReference>
<keyword evidence="9" id="KW-1185">Reference proteome</keyword>
<comment type="similarity">
    <text evidence="5">Belongs to the FNT transporter (TC 1.A.16) family.</text>
</comment>
<feature type="transmembrane region" description="Helical" evidence="7">
    <location>
        <begin position="105"/>
        <end position="127"/>
    </location>
</feature>
<evidence type="ECO:0000256" key="7">
    <source>
        <dbReference type="SAM" id="Phobius"/>
    </source>
</evidence>
<dbReference type="GO" id="GO:0005886">
    <property type="term" value="C:plasma membrane"/>
    <property type="evidence" value="ECO:0007669"/>
    <property type="project" value="TreeGrafter"/>
</dbReference>
<evidence type="ECO:0000313" key="9">
    <source>
        <dbReference type="Proteomes" id="UP000317046"/>
    </source>
</evidence>
<dbReference type="PANTHER" id="PTHR30520">
    <property type="entry name" value="FORMATE TRANSPORTER-RELATED"/>
    <property type="match status" value="1"/>
</dbReference>
<evidence type="ECO:0000256" key="6">
    <source>
        <dbReference type="SAM" id="MobiDB-lite"/>
    </source>
</evidence>
<dbReference type="Pfam" id="PF01226">
    <property type="entry name" value="Form_Nir_trans"/>
    <property type="match status" value="1"/>
</dbReference>
<dbReference type="InterPro" id="IPR023271">
    <property type="entry name" value="Aquaporin-like"/>
</dbReference>
<name>A0A4Y3KR01_9CELL</name>
<comment type="caution">
    <text evidence="8">The sequence shown here is derived from an EMBL/GenBank/DDBJ whole genome shotgun (WGS) entry which is preliminary data.</text>
</comment>
<feature type="transmembrane region" description="Helical" evidence="7">
    <location>
        <begin position="186"/>
        <end position="211"/>
    </location>
</feature>
<dbReference type="PROSITE" id="PS01006">
    <property type="entry name" value="FORMATE_NITRITE_TP_2"/>
    <property type="match status" value="1"/>
</dbReference>
<dbReference type="RefSeq" id="WP_141371919.1">
    <property type="nucleotide sequence ID" value="NZ_BJLR01000004.1"/>
</dbReference>
<sequence>MLTIAEATDHHAQAAVAKTTLARRPLPYLVQTMLAGAYIGIGVVILTTAGGPLAVAGSPWAPLVQGLVFGVALAVVVVAGGELATSAMMILTQGAMRGTVSWGRAGATLLACLAGNLLGAMVFATVVHLSGALGPSTAAGQTIARIIEHKAAETGTQLFFRGVLCNLMVCLAVWCAARLRSEGARLVMIFACVAVFITSGFEHVVANMTTFSFGLLGGLPGATWLEFARNVSLVGLGNLVGGGLLVGAAYAYSARPATGLLAASLPPAAPAPVPPAAPVRVEPAVAGVGPVVAVPNPDVQGGDARTTPGAAPREVREPALP</sequence>
<protein>
    <submittedName>
        <fullName evidence="8">Nitrite transporter NirC</fullName>
    </submittedName>
</protein>
<evidence type="ECO:0000256" key="1">
    <source>
        <dbReference type="ARBA" id="ARBA00004141"/>
    </source>
</evidence>
<dbReference type="AlphaFoldDB" id="A0A4Y3KR01"/>
<dbReference type="Gene3D" id="1.20.1080.10">
    <property type="entry name" value="Glycerol uptake facilitator protein"/>
    <property type="match status" value="1"/>
</dbReference>
<feature type="transmembrane region" description="Helical" evidence="7">
    <location>
        <begin position="158"/>
        <end position="179"/>
    </location>
</feature>
<organism evidence="8 9">
    <name type="scientific">Cellulomonas cellasea</name>
    <dbReference type="NCBI Taxonomy" id="43670"/>
    <lineage>
        <taxon>Bacteria</taxon>
        <taxon>Bacillati</taxon>
        <taxon>Actinomycetota</taxon>
        <taxon>Actinomycetes</taxon>
        <taxon>Micrococcales</taxon>
        <taxon>Cellulomonadaceae</taxon>
        <taxon>Cellulomonas</taxon>
    </lineage>
</organism>
<dbReference type="PANTHER" id="PTHR30520:SF8">
    <property type="entry name" value="NITRITE TRANSPORTER NIRC"/>
    <property type="match status" value="1"/>
</dbReference>
<dbReference type="InterPro" id="IPR000292">
    <property type="entry name" value="For/NO2_transpt"/>
</dbReference>
<evidence type="ECO:0000256" key="4">
    <source>
        <dbReference type="ARBA" id="ARBA00023136"/>
    </source>
</evidence>
<dbReference type="InterPro" id="IPR024002">
    <property type="entry name" value="For/NO2_transpt_CS"/>
</dbReference>
<comment type="subcellular location">
    <subcellularLocation>
        <location evidence="1">Membrane</location>
        <topology evidence="1">Multi-pass membrane protein</topology>
    </subcellularLocation>
</comment>
<evidence type="ECO:0000256" key="3">
    <source>
        <dbReference type="ARBA" id="ARBA00022989"/>
    </source>
</evidence>
<evidence type="ECO:0000313" key="8">
    <source>
        <dbReference type="EMBL" id="GEA86482.1"/>
    </source>
</evidence>
<accession>A0A4Y3KR01</accession>
<feature type="region of interest" description="Disordered" evidence="6">
    <location>
        <begin position="296"/>
        <end position="321"/>
    </location>
</feature>
<reference evidence="8" key="1">
    <citation type="submission" date="2019-06" db="EMBL/GenBank/DDBJ databases">
        <title>Whole genome shotgun sequence of Cellulomonas cellasea NBRC 3753.</title>
        <authorList>
            <person name="Hosoyama A."/>
            <person name="Uohara A."/>
            <person name="Ohji S."/>
            <person name="Ichikawa N."/>
        </authorList>
    </citation>
    <scope>NUCLEOTIDE SEQUENCE [LARGE SCALE GENOMIC DNA]</scope>
    <source>
        <strain evidence="8">NBRC 3753</strain>
    </source>
</reference>
<dbReference type="GO" id="GO:0015499">
    <property type="term" value="F:formate transmembrane transporter activity"/>
    <property type="evidence" value="ECO:0007669"/>
    <property type="project" value="TreeGrafter"/>
</dbReference>
<proteinExistence type="inferred from homology"/>
<feature type="transmembrane region" description="Helical" evidence="7">
    <location>
        <begin position="28"/>
        <end position="51"/>
    </location>
</feature>
<gene>
    <name evidence="8" type="primary">nirC</name>
    <name evidence="8" type="ORF">CCE01nite_04310</name>
</gene>
<keyword evidence="4 7" id="KW-0472">Membrane</keyword>
<evidence type="ECO:0000256" key="2">
    <source>
        <dbReference type="ARBA" id="ARBA00022692"/>
    </source>
</evidence>
<feature type="transmembrane region" description="Helical" evidence="7">
    <location>
        <begin position="231"/>
        <end position="252"/>
    </location>
</feature>
<feature type="transmembrane region" description="Helical" evidence="7">
    <location>
        <begin position="63"/>
        <end position="84"/>
    </location>
</feature>
<evidence type="ECO:0000256" key="5">
    <source>
        <dbReference type="ARBA" id="ARBA00049660"/>
    </source>
</evidence>
<keyword evidence="2 7" id="KW-0812">Transmembrane</keyword>
<dbReference type="EMBL" id="BJLR01000004">
    <property type="protein sequence ID" value="GEA86482.1"/>
    <property type="molecule type" value="Genomic_DNA"/>
</dbReference>
<keyword evidence="3 7" id="KW-1133">Transmembrane helix</keyword>